<protein>
    <recommendedName>
        <fullName evidence="4">Lipoprotein</fullName>
    </recommendedName>
</protein>
<sequence>MSAIDARSGGRGPSRGADPDPDRDPDRDPDPDPDADADRGRGPARDRKSGRSGPRGARALATVLLALSVAACGAPASVRGDAARAAEGFGAALAAGDLPSACALLAPGTREELEDTARQACAQALGEEDLTPGGPVHGTEVFGRQARVLMEDDTVFLSRFDGGWKVVAAGCRPVPDLPYRCTLKGA</sequence>
<feature type="compositionally biased region" description="Basic and acidic residues" evidence="1">
    <location>
        <begin position="17"/>
        <end position="49"/>
    </location>
</feature>
<evidence type="ECO:0000313" key="3">
    <source>
        <dbReference type="Proteomes" id="UP001199054"/>
    </source>
</evidence>
<feature type="region of interest" description="Disordered" evidence="1">
    <location>
        <begin position="1"/>
        <end position="55"/>
    </location>
</feature>
<gene>
    <name evidence="2" type="ORF">LG632_07305</name>
</gene>
<name>A0ABS8B3K7_9ACTN</name>
<dbReference type="Proteomes" id="UP001199054">
    <property type="component" value="Unassembled WGS sequence"/>
</dbReference>
<dbReference type="EMBL" id="JAJAUY010000018">
    <property type="protein sequence ID" value="MCB5179194.1"/>
    <property type="molecule type" value="Genomic_DNA"/>
</dbReference>
<dbReference type="RefSeq" id="WP_226726011.1">
    <property type="nucleotide sequence ID" value="NZ_JAJAUY010000018.1"/>
</dbReference>
<keyword evidence="3" id="KW-1185">Reference proteome</keyword>
<accession>A0ABS8B3K7</accession>
<proteinExistence type="predicted"/>
<comment type="caution">
    <text evidence="2">The sequence shown here is derived from an EMBL/GenBank/DDBJ whole genome shotgun (WGS) entry which is preliminary data.</text>
</comment>
<evidence type="ECO:0000256" key="1">
    <source>
        <dbReference type="SAM" id="MobiDB-lite"/>
    </source>
</evidence>
<evidence type="ECO:0008006" key="4">
    <source>
        <dbReference type="Google" id="ProtNLM"/>
    </source>
</evidence>
<reference evidence="2 3" key="1">
    <citation type="submission" date="2021-10" db="EMBL/GenBank/DDBJ databases">
        <title>Streptomyces sp. strain SMC 277, a novel streptomycete isolated from soil.</title>
        <authorList>
            <person name="Chanama M."/>
        </authorList>
    </citation>
    <scope>NUCLEOTIDE SEQUENCE [LARGE SCALE GENOMIC DNA]</scope>
    <source>
        <strain evidence="2 3">SMC 277</strain>
    </source>
</reference>
<organism evidence="2 3">
    <name type="scientific">Streptomyces antimicrobicus</name>
    <dbReference type="NCBI Taxonomy" id="2883108"/>
    <lineage>
        <taxon>Bacteria</taxon>
        <taxon>Bacillati</taxon>
        <taxon>Actinomycetota</taxon>
        <taxon>Actinomycetes</taxon>
        <taxon>Kitasatosporales</taxon>
        <taxon>Streptomycetaceae</taxon>
        <taxon>Streptomyces</taxon>
    </lineage>
</organism>
<evidence type="ECO:0000313" key="2">
    <source>
        <dbReference type="EMBL" id="MCB5179194.1"/>
    </source>
</evidence>